<dbReference type="Proteomes" id="UP001143674">
    <property type="component" value="Unassembled WGS sequence"/>
</dbReference>
<comment type="caution">
    <text evidence="1">The sequence shown here is derived from an EMBL/GenBank/DDBJ whole genome shotgun (WGS) entry which is preliminary data.</text>
</comment>
<accession>A0AAE3NK63</accession>
<reference evidence="1" key="1">
    <citation type="submission" date="2021-09" db="EMBL/GenBank/DDBJ databases">
        <title>Genomic analysis of Ralstonia spp.</title>
        <authorList>
            <person name="Aburjaile F."/>
            <person name="Ariute J.C."/>
            <person name="Pais A.K.L."/>
            <person name="Albuquerque G.M.R."/>
            <person name="Silva A.M.F."/>
            <person name="Brenig B."/>
            <person name="Azevedo V."/>
            <person name="Matiuzzi M."/>
            <person name="Ramos R."/>
            <person name="Goes-Neto A."/>
            <person name="Soares S."/>
            <person name="Iseppon A.M.B."/>
            <person name="Souza E."/>
            <person name="Gama M."/>
        </authorList>
    </citation>
    <scope>NUCLEOTIDE SEQUENCE</scope>
    <source>
        <strain evidence="1">B4</strain>
    </source>
</reference>
<sequence length="90" mass="10206">MAYPTLKNLLLSVLSIDVGLSESAEAVAIERFLQDQTVCERLRGELLSFEASGESWMELLDNEHYCVYPTDSEEEAKQFVMDKFGKRLLG</sequence>
<evidence type="ECO:0000313" key="1">
    <source>
        <dbReference type="EMBL" id="MDB0522484.1"/>
    </source>
</evidence>
<protein>
    <submittedName>
        <fullName evidence="1">Uncharacterized protein</fullName>
    </submittedName>
</protein>
<proteinExistence type="predicted"/>
<dbReference type="AlphaFoldDB" id="A0AAE3NK63"/>
<name>A0AAE3NK63_RALSL</name>
<dbReference type="EMBL" id="JAIVEX010000006">
    <property type="protein sequence ID" value="MDB0522484.1"/>
    <property type="molecule type" value="Genomic_DNA"/>
</dbReference>
<dbReference type="RefSeq" id="WP_039548772.1">
    <property type="nucleotide sequence ID" value="NZ_JABZEH010000001.1"/>
</dbReference>
<evidence type="ECO:0000313" key="2">
    <source>
        <dbReference type="Proteomes" id="UP001143674"/>
    </source>
</evidence>
<gene>
    <name evidence="1" type="ORF">LBW55_12805</name>
</gene>
<organism evidence="1 2">
    <name type="scientific">Ralstonia solanacearum</name>
    <name type="common">Pseudomonas solanacearum</name>
    <dbReference type="NCBI Taxonomy" id="305"/>
    <lineage>
        <taxon>Bacteria</taxon>
        <taxon>Pseudomonadati</taxon>
        <taxon>Pseudomonadota</taxon>
        <taxon>Betaproteobacteria</taxon>
        <taxon>Burkholderiales</taxon>
        <taxon>Burkholderiaceae</taxon>
        <taxon>Ralstonia</taxon>
        <taxon>Ralstonia solanacearum species complex</taxon>
    </lineage>
</organism>